<dbReference type="Pfam" id="PF25607">
    <property type="entry name" value="DUF7939"/>
    <property type="match status" value="1"/>
</dbReference>
<keyword evidence="1" id="KW-1133">Transmembrane helix</keyword>
<feature type="transmembrane region" description="Helical" evidence="1">
    <location>
        <begin position="441"/>
        <end position="459"/>
    </location>
</feature>
<dbReference type="EMBL" id="QGKM01000005">
    <property type="protein sequence ID" value="PWR00015.1"/>
    <property type="molecule type" value="Genomic_DNA"/>
</dbReference>
<reference evidence="3 4" key="1">
    <citation type="submission" date="2018-05" db="EMBL/GenBank/DDBJ databases">
        <title>Leucothrix arctica sp. nov., isolated from Arctic seawater.</title>
        <authorList>
            <person name="Choi A."/>
            <person name="Baek K."/>
        </authorList>
    </citation>
    <scope>NUCLEOTIDE SEQUENCE [LARGE SCALE GENOMIC DNA]</scope>
    <source>
        <strain evidence="3 4">JCM 18388</strain>
    </source>
</reference>
<dbReference type="AlphaFoldDB" id="A0A317CNB1"/>
<evidence type="ECO:0000256" key="1">
    <source>
        <dbReference type="SAM" id="Phobius"/>
    </source>
</evidence>
<dbReference type="PANTHER" id="PTHR40940">
    <property type="entry name" value="PROTEIN BATD-RELATED"/>
    <property type="match status" value="1"/>
</dbReference>
<accession>A0A317CNB1</accession>
<dbReference type="PANTHER" id="PTHR40940:SF1">
    <property type="entry name" value="PROTEIN BATD"/>
    <property type="match status" value="1"/>
</dbReference>
<keyword evidence="4" id="KW-1185">Reference proteome</keyword>
<dbReference type="RefSeq" id="WP_109836076.1">
    <property type="nucleotide sequence ID" value="NZ_QGKM01000005.1"/>
</dbReference>
<dbReference type="Pfam" id="PF13584">
    <property type="entry name" value="BatD"/>
    <property type="match status" value="1"/>
</dbReference>
<evidence type="ECO:0000313" key="4">
    <source>
        <dbReference type="Proteomes" id="UP000245539"/>
    </source>
</evidence>
<dbReference type="InterPro" id="IPR057699">
    <property type="entry name" value="DUF7939"/>
</dbReference>
<feature type="domain" description="DUF7939" evidence="2">
    <location>
        <begin position="479"/>
        <end position="558"/>
    </location>
</feature>
<dbReference type="OrthoDB" id="5293418at2"/>
<evidence type="ECO:0000313" key="3">
    <source>
        <dbReference type="EMBL" id="PWR00015.1"/>
    </source>
</evidence>
<keyword evidence="1" id="KW-0812">Transmembrane</keyword>
<evidence type="ECO:0000259" key="2">
    <source>
        <dbReference type="Pfam" id="PF25607"/>
    </source>
</evidence>
<keyword evidence="1" id="KW-0472">Membrane</keyword>
<dbReference type="InterPro" id="IPR025738">
    <property type="entry name" value="BatD"/>
</dbReference>
<comment type="caution">
    <text evidence="3">The sequence shown here is derived from an EMBL/GenBank/DDBJ whole genome shotgun (WGS) entry which is preliminary data.</text>
</comment>
<protein>
    <recommendedName>
        <fullName evidence="2">DUF7939 domain-containing protein</fullName>
    </recommendedName>
</protein>
<organism evidence="3 4">
    <name type="scientific">Leucothrix pacifica</name>
    <dbReference type="NCBI Taxonomy" id="1247513"/>
    <lineage>
        <taxon>Bacteria</taxon>
        <taxon>Pseudomonadati</taxon>
        <taxon>Pseudomonadota</taxon>
        <taxon>Gammaproteobacteria</taxon>
        <taxon>Thiotrichales</taxon>
        <taxon>Thiotrichaceae</taxon>
        <taxon>Leucothrix</taxon>
    </lineage>
</organism>
<name>A0A317CNB1_9GAMM</name>
<gene>
    <name evidence="3" type="ORF">DKW60_02405</name>
</gene>
<sequence length="580" mass="63672">MVRRLVIFIVLLLCVPLSLASGLTARVDRLEIGIDESVELVVSLADSRGQRPDLTEIYKDFSIDQHSQSSNLTVYNGVRSLETRWTFLLSPNRKGKLTIPSLKVGNLKTDPIEITVGDNPVAQSSSDDLLMEVEVRPVNPYVRGQIIYIQRLYYSRPLIDNASISRPKISKGQADVEYLGASNPRYVQHNGRPYQLRENYYALFPSKAGPLHIEPSVFRGSLASSRARQNRFSMPFNSGTRVNAYSAKAELTIMDQPASFSGESWLPASQVNLNMNWSIPPANLKAGEPAIVTIALMAEGTKAELLPEVKLALPDSLKVYPEQPSFRSDKGGSGLAGLREEKFTIIGNEAGEYQIPAVEVPWWNTNTDKQEIARLASFTIRVDGSGVIAEQVDPKTPEPVVEDKTIDPVQPAEEESADLSPLIAPVADKTITDIFVEHRTLILAGAVSMLALLLGWYIWRRRSVTVETHVETSQDRFESALTQLTTACRENHAVAAINTLPIWAREVGIYPATLSGVEASGNVALSNAVRDLNKNNYSQTEQLWNGEALAKAISAYSADYSSAQSDSAESGELAPLHPIS</sequence>
<dbReference type="Proteomes" id="UP000245539">
    <property type="component" value="Unassembled WGS sequence"/>
</dbReference>
<proteinExistence type="predicted"/>